<name>A0A7K4C088_9ARCH</name>
<keyword evidence="1" id="KW-0472">Membrane</keyword>
<dbReference type="EMBL" id="JAAZKV010000026">
    <property type="protein sequence ID" value="NMA44821.1"/>
    <property type="molecule type" value="Genomic_DNA"/>
</dbReference>
<comment type="caution">
    <text evidence="2">The sequence shown here is derived from an EMBL/GenBank/DDBJ whole genome shotgun (WGS) entry which is preliminary data.</text>
</comment>
<organism evidence="2 3">
    <name type="scientific">Candidatus Iainarchaeum sp</name>
    <dbReference type="NCBI Taxonomy" id="3101447"/>
    <lineage>
        <taxon>Archaea</taxon>
        <taxon>Candidatus Iainarchaeota</taxon>
        <taxon>Candidatus Iainarchaeia</taxon>
        <taxon>Candidatus Iainarchaeales</taxon>
        <taxon>Candidatus Iainarchaeaceae</taxon>
        <taxon>Candidatus Iainarchaeum</taxon>
    </lineage>
</organism>
<gene>
    <name evidence="2" type="ORF">GX950_03370</name>
</gene>
<keyword evidence="1" id="KW-0812">Transmembrane</keyword>
<accession>A0A7K4C088</accession>
<feature type="transmembrane region" description="Helical" evidence="1">
    <location>
        <begin position="26"/>
        <end position="47"/>
    </location>
</feature>
<evidence type="ECO:0000313" key="2">
    <source>
        <dbReference type="EMBL" id="NMA44821.1"/>
    </source>
</evidence>
<proteinExistence type="predicted"/>
<reference evidence="2 3" key="1">
    <citation type="journal article" date="2020" name="Biotechnol. Biofuels">
        <title>New insights from the biogas microbiome by comprehensive genome-resolved metagenomics of nearly 1600 species originating from multiple anaerobic digesters.</title>
        <authorList>
            <person name="Campanaro S."/>
            <person name="Treu L."/>
            <person name="Rodriguez-R L.M."/>
            <person name="Kovalovszki A."/>
            <person name="Ziels R.M."/>
            <person name="Maus I."/>
            <person name="Zhu X."/>
            <person name="Kougias P.G."/>
            <person name="Basile A."/>
            <person name="Luo G."/>
            <person name="Schluter A."/>
            <person name="Konstantinidis K.T."/>
            <person name="Angelidaki I."/>
        </authorList>
    </citation>
    <scope>NUCLEOTIDE SEQUENCE [LARGE SCALE GENOMIC DNA]</scope>
    <source>
        <strain evidence="2">AS22ysBPME_79</strain>
    </source>
</reference>
<dbReference type="AlphaFoldDB" id="A0A7K4C088"/>
<evidence type="ECO:0000256" key="1">
    <source>
        <dbReference type="SAM" id="Phobius"/>
    </source>
</evidence>
<sequence>MLKIFFKKKLSKKGFIGPIGDDLPSLIPIVVSLLLFFTIFAITLNSYSSKNSEIAKQTVMISASREMKGDSIILSYEQFKDRCDRLKLKYYPYNFMMAVYPTGGINSSEELQYVLTNFTKMSFDQEGKLTLSGYDYVDNIVGGDGEKYVCGYKKKQGSNFSGKTKSYYLRYYPIAVQIDQDILGKKYVVILPAVMAVIVWE</sequence>
<protein>
    <submittedName>
        <fullName evidence="2">Uncharacterized protein</fullName>
    </submittedName>
</protein>
<dbReference type="Proteomes" id="UP000526302">
    <property type="component" value="Unassembled WGS sequence"/>
</dbReference>
<evidence type="ECO:0000313" key="3">
    <source>
        <dbReference type="Proteomes" id="UP000526302"/>
    </source>
</evidence>
<keyword evidence="1" id="KW-1133">Transmembrane helix</keyword>